<dbReference type="OMA" id="TICNSES"/>
<proteinExistence type="inferred from homology"/>
<reference evidence="9" key="1">
    <citation type="journal article" date="2014" name="Nucleic Acids Res.">
        <title>The evolutionary dynamics of variant antigen genes in Babesia reveal a history of genomic innovation underlying host-parasite interaction.</title>
        <authorList>
            <person name="Jackson A.P."/>
            <person name="Otto T.D."/>
            <person name="Darby A."/>
            <person name="Ramaprasad A."/>
            <person name="Xia D."/>
            <person name="Echaide I.E."/>
            <person name="Farber M."/>
            <person name="Gahlot S."/>
            <person name="Gamble J."/>
            <person name="Gupta D."/>
            <person name="Gupta Y."/>
            <person name="Jackson L."/>
            <person name="Malandrin L."/>
            <person name="Malas T.B."/>
            <person name="Moussa E."/>
            <person name="Nair M."/>
            <person name="Reid A.J."/>
            <person name="Sanders M."/>
            <person name="Sharma J."/>
            <person name="Tracey A."/>
            <person name="Quail M.A."/>
            <person name="Weir W."/>
            <person name="Wastling J.M."/>
            <person name="Hall N."/>
            <person name="Willadsen P."/>
            <person name="Lingelbach K."/>
            <person name="Shiels B."/>
            <person name="Tait A."/>
            <person name="Berriman M."/>
            <person name="Allred D.R."/>
            <person name="Pain A."/>
        </authorList>
    </citation>
    <scope>NUCLEOTIDE SEQUENCE [LARGE SCALE GENOMIC DNA]</scope>
    <source>
        <strain evidence="9">Bond</strain>
    </source>
</reference>
<keyword evidence="9" id="KW-1185">Reference proteome</keyword>
<dbReference type="GO" id="GO:0006260">
    <property type="term" value="P:DNA replication"/>
    <property type="evidence" value="ECO:0007669"/>
    <property type="project" value="UniProtKB-UniRule"/>
</dbReference>
<dbReference type="PANTHER" id="PTHR14052:SF0">
    <property type="entry name" value="ORIGIN RECOGNITION COMPLEX SUBUNIT 2"/>
    <property type="match status" value="1"/>
</dbReference>
<dbReference type="AlphaFoldDB" id="A0A061D6D6"/>
<dbReference type="InterPro" id="IPR056772">
    <property type="entry name" value="RecA-like_ORC2"/>
</dbReference>
<evidence type="ECO:0000313" key="9">
    <source>
        <dbReference type="Proteomes" id="UP000033188"/>
    </source>
</evidence>
<feature type="domain" description="Origin recognition complex subunit 2 RecA-like" evidence="6">
    <location>
        <begin position="72"/>
        <end position="219"/>
    </location>
</feature>
<dbReference type="GO" id="GO:0003688">
    <property type="term" value="F:DNA replication origin binding"/>
    <property type="evidence" value="ECO:0007669"/>
    <property type="project" value="UniProtKB-UniRule"/>
</dbReference>
<dbReference type="Proteomes" id="UP000033188">
    <property type="component" value="Chromosome 3"/>
</dbReference>
<dbReference type="Pfam" id="PF24882">
    <property type="entry name" value="WHD_ORC2"/>
    <property type="match status" value="1"/>
</dbReference>
<evidence type="ECO:0000256" key="4">
    <source>
        <dbReference type="ARBA" id="ARBA00023242"/>
    </source>
</evidence>
<dbReference type="EMBL" id="LK391709">
    <property type="protein sequence ID" value="CDR96118.1"/>
    <property type="molecule type" value="Genomic_DNA"/>
</dbReference>
<feature type="domain" description="Origin recognition complex subunit 2 winged-helix" evidence="7">
    <location>
        <begin position="294"/>
        <end position="349"/>
    </location>
</feature>
<comment type="similarity">
    <text evidence="2 5">Belongs to the ORC2 family.</text>
</comment>
<organism evidence="8 9">
    <name type="scientific">Babesia bigemina</name>
    <dbReference type="NCBI Taxonomy" id="5866"/>
    <lineage>
        <taxon>Eukaryota</taxon>
        <taxon>Sar</taxon>
        <taxon>Alveolata</taxon>
        <taxon>Apicomplexa</taxon>
        <taxon>Aconoidasida</taxon>
        <taxon>Piroplasmida</taxon>
        <taxon>Babesiidae</taxon>
        <taxon>Babesia</taxon>
    </lineage>
</organism>
<protein>
    <recommendedName>
        <fullName evidence="5">Origin recognition complex subunit 2</fullName>
    </recommendedName>
</protein>
<dbReference type="VEuPathDB" id="PiroplasmaDB:BBBOND_0300230"/>
<evidence type="ECO:0000256" key="5">
    <source>
        <dbReference type="RuleBase" id="RU368084"/>
    </source>
</evidence>
<evidence type="ECO:0000259" key="6">
    <source>
        <dbReference type="Pfam" id="PF04084"/>
    </source>
</evidence>
<comment type="subunit">
    <text evidence="5">Component of the origin recognition complex (ORC).</text>
</comment>
<comment type="subcellular location">
    <subcellularLocation>
        <location evidence="1 5">Nucleus</location>
    </subcellularLocation>
</comment>
<dbReference type="PANTHER" id="PTHR14052">
    <property type="entry name" value="ORIGIN RECOGNITION COMPLEX SUBUNIT 2"/>
    <property type="match status" value="1"/>
</dbReference>
<dbReference type="STRING" id="5866.A0A061D6D6"/>
<dbReference type="RefSeq" id="XP_012768304.1">
    <property type="nucleotide sequence ID" value="XM_012912850.1"/>
</dbReference>
<dbReference type="OrthoDB" id="346673at2759"/>
<dbReference type="InterPro" id="IPR007220">
    <property type="entry name" value="ORC2"/>
</dbReference>
<evidence type="ECO:0000256" key="2">
    <source>
        <dbReference type="ARBA" id="ARBA00007421"/>
    </source>
</evidence>
<keyword evidence="3 5" id="KW-0235">DNA replication</keyword>
<evidence type="ECO:0000256" key="3">
    <source>
        <dbReference type="ARBA" id="ARBA00022705"/>
    </source>
</evidence>
<keyword evidence="4 5" id="KW-0539">Nucleus</keyword>
<gene>
    <name evidence="8" type="ORF">BBBOND_0300230</name>
</gene>
<evidence type="ECO:0000259" key="7">
    <source>
        <dbReference type="Pfam" id="PF24882"/>
    </source>
</evidence>
<sequence>MDNSDLESQLFSAVAANAAKTDESSGNHNKLDEKVIDLLGKGDVVGFSKIVSCIPETKVKLPPHLLYDMLIWKSWLINGQHLCFYGAGSKRQLIKVFVEFALRDGTCLTVDAYRVKGSTGEDFWQLLKRELLSKKTTMTVPECKRVFKRVLTHDVFEQAVLKRIATVRKPFYIIVYNLDNLATIGASKLIRTLIRLSNVRVVGTMDNLRSSMVVSSFDQILNKYKLIRLNTGMDYRSELAALWDRSPPRIIARDETQKSATEMQAIIGALSVNHRQLFSLIAQMQLDGLKSRTRFDGVEKYGLLREPRAITICNSESKLDALLTEFITHNLIEQSRGRGGRLYLTIPFSMWVVLPFSS</sequence>
<accession>A0A061D6D6</accession>
<dbReference type="GeneID" id="24564659"/>
<dbReference type="InterPro" id="IPR056773">
    <property type="entry name" value="WHD_ORC2"/>
</dbReference>
<comment type="function">
    <text evidence="5">Component of the origin recognition complex (ORC) that binds origins of replication. DNA-binding is ATP-dependent. ORC is required to assemble the pre-replication complex necessary to initiate DNA replication.</text>
</comment>
<evidence type="ECO:0000256" key="1">
    <source>
        <dbReference type="ARBA" id="ARBA00004123"/>
    </source>
</evidence>
<dbReference type="Pfam" id="PF04084">
    <property type="entry name" value="RecA-like_ORC2"/>
    <property type="match status" value="1"/>
</dbReference>
<evidence type="ECO:0000313" key="8">
    <source>
        <dbReference type="EMBL" id="CDR96118.1"/>
    </source>
</evidence>
<dbReference type="KEGG" id="bbig:BBBOND_0300230"/>
<dbReference type="GO" id="GO:0005664">
    <property type="term" value="C:nuclear origin of replication recognition complex"/>
    <property type="evidence" value="ECO:0007669"/>
    <property type="project" value="UniProtKB-UniRule"/>
</dbReference>
<name>A0A061D6D6_BABBI</name>